<evidence type="ECO:0000313" key="8">
    <source>
        <dbReference type="Ensembl" id="ENSSPUP00000010959.1"/>
    </source>
</evidence>
<dbReference type="PANTHER" id="PTHR22950">
    <property type="entry name" value="AMINO ACID TRANSPORTER"/>
    <property type="match status" value="1"/>
</dbReference>
<dbReference type="GO" id="GO:0031528">
    <property type="term" value="C:microvillus membrane"/>
    <property type="evidence" value="ECO:0007669"/>
    <property type="project" value="Ensembl"/>
</dbReference>
<feature type="transmembrane region" description="Helical" evidence="5">
    <location>
        <begin position="165"/>
        <end position="186"/>
    </location>
</feature>
<dbReference type="GO" id="GO:0005295">
    <property type="term" value="F:neutral L-amino acid:sodium symporter activity"/>
    <property type="evidence" value="ECO:0007669"/>
    <property type="project" value="Ensembl"/>
</dbReference>
<sequence>MLIIIIIILLLFQQLPGTTSLGMSSFNLSNAIMGSGILGLSYAMANTGIILFVILLFSVAILSLYSVHLLLKTAKEGGSLIYEKLGEKAFGWPGKFSAFICITMQNIGAMSSYLFIIKYELPEVIRAFLKIEENSGDWYLNGNYLIIFVTIGVILPLSLLKSLGYLGYTSGFSLTCMVFFVSVVIYKKSQIPCPLPVLDNGVGNWTYNNTVPMHLVILPNESANSGVNFMMDSTHGHTKGLEEAKDTLRNSGVKYEAHGDNSDKCEPKYFIFNSRTAYAIPILAFAFVCHPEVLPIYSELKDRSRRRMQNVSNISICFCQTTLCLSELTLFFLFVGEVEDELLHTYTKVYTFDTLLLMVRLAVLVAVTLTVPIVLFPIRTSISALLFPQRPFCWIRHFLIAAVILAFNNILVIFVPTIKDIFGFIGSSAATLLIFILPAAFYLRLVKKEPLRSPQKIGALVFLIVGVIFMIGSMTLIIFDWIYNSPSSKHH</sequence>
<dbReference type="AlphaFoldDB" id="A0A8D0L6E3"/>
<accession>A0A8D0L6E3</accession>
<feature type="domain" description="Amino acid transporter transmembrane" evidence="7">
    <location>
        <begin position="18"/>
        <end position="190"/>
    </location>
</feature>
<feature type="transmembrane region" description="Helical" evidence="5">
    <location>
        <begin position="397"/>
        <end position="415"/>
    </location>
</feature>
<gene>
    <name evidence="8" type="primary">SLC38A4</name>
</gene>
<name>A0A8D0L6E3_SPHPU</name>
<dbReference type="PANTHER" id="PTHR22950:SF222">
    <property type="entry name" value="SODIUM-COUPLED NEUTRAL AMINO ACID TRANSPORTER 4"/>
    <property type="match status" value="1"/>
</dbReference>
<dbReference type="GO" id="GO:1904273">
    <property type="term" value="P:L-alanine import across plasma membrane"/>
    <property type="evidence" value="ECO:0007669"/>
    <property type="project" value="Ensembl"/>
</dbReference>
<evidence type="ECO:0000256" key="3">
    <source>
        <dbReference type="ARBA" id="ARBA00022989"/>
    </source>
</evidence>
<evidence type="ECO:0000313" key="9">
    <source>
        <dbReference type="Proteomes" id="UP000694392"/>
    </source>
</evidence>
<feature type="domain" description="Amino acid transporter transmembrane" evidence="7">
    <location>
        <begin position="268"/>
        <end position="478"/>
    </location>
</feature>
<dbReference type="GO" id="GO:0061459">
    <property type="term" value="F:L-arginine transmembrane transporter activity"/>
    <property type="evidence" value="ECO:0007669"/>
    <property type="project" value="Ensembl"/>
</dbReference>
<keyword evidence="3 5" id="KW-1133">Transmembrane helix</keyword>
<feature type="transmembrane region" description="Helical" evidence="5">
    <location>
        <begin position="421"/>
        <end position="445"/>
    </location>
</feature>
<feature type="transmembrane region" description="Helical" evidence="5">
    <location>
        <begin position="26"/>
        <end position="43"/>
    </location>
</feature>
<keyword evidence="2 5" id="KW-0812">Transmembrane</keyword>
<comment type="subcellular location">
    <subcellularLocation>
        <location evidence="1">Membrane</location>
        <topology evidence="1">Multi-pass membrane protein</topology>
    </subcellularLocation>
</comment>
<feature type="transmembrane region" description="Helical" evidence="5">
    <location>
        <begin position="355"/>
        <end position="376"/>
    </location>
</feature>
<feature type="transmembrane region" description="Helical" evidence="5">
    <location>
        <begin position="96"/>
        <end position="117"/>
    </location>
</feature>
<feature type="transmembrane region" description="Helical" evidence="5">
    <location>
        <begin position="50"/>
        <end position="71"/>
    </location>
</feature>
<dbReference type="Ensembl" id="ENSSPUT00000011685.1">
    <property type="protein sequence ID" value="ENSSPUP00000010959.1"/>
    <property type="gene ID" value="ENSSPUG00000008337.1"/>
</dbReference>
<keyword evidence="6" id="KW-0732">Signal</keyword>
<keyword evidence="9" id="KW-1185">Reference proteome</keyword>
<dbReference type="GO" id="GO:0015655">
    <property type="term" value="F:alanine:sodium symporter activity"/>
    <property type="evidence" value="ECO:0007669"/>
    <property type="project" value="Ensembl"/>
</dbReference>
<feature type="chain" id="PRO_5034051708" evidence="6">
    <location>
        <begin position="21"/>
        <end position="491"/>
    </location>
</feature>
<evidence type="ECO:0000259" key="7">
    <source>
        <dbReference type="Pfam" id="PF01490"/>
    </source>
</evidence>
<dbReference type="Pfam" id="PF01490">
    <property type="entry name" value="Aa_trans"/>
    <property type="match status" value="2"/>
</dbReference>
<reference evidence="8" key="1">
    <citation type="submission" date="2025-08" db="UniProtKB">
        <authorList>
            <consortium name="Ensembl"/>
        </authorList>
    </citation>
    <scope>IDENTIFICATION</scope>
</reference>
<reference evidence="8" key="2">
    <citation type="submission" date="2025-09" db="UniProtKB">
        <authorList>
            <consortium name="Ensembl"/>
        </authorList>
    </citation>
    <scope>IDENTIFICATION</scope>
</reference>
<dbReference type="Proteomes" id="UP000694392">
    <property type="component" value="Unplaced"/>
</dbReference>
<dbReference type="InterPro" id="IPR013057">
    <property type="entry name" value="AA_transpt_TM"/>
</dbReference>
<evidence type="ECO:0000256" key="6">
    <source>
        <dbReference type="SAM" id="SignalP"/>
    </source>
</evidence>
<feature type="transmembrane region" description="Helical" evidence="5">
    <location>
        <begin position="311"/>
        <end position="335"/>
    </location>
</feature>
<feature type="transmembrane region" description="Helical" evidence="5">
    <location>
        <begin position="138"/>
        <end position="159"/>
    </location>
</feature>
<feature type="signal peptide" evidence="6">
    <location>
        <begin position="1"/>
        <end position="20"/>
    </location>
</feature>
<feature type="transmembrane region" description="Helical" evidence="5">
    <location>
        <begin position="457"/>
        <end position="483"/>
    </location>
</feature>
<dbReference type="GeneTree" id="ENSGT00940000158917"/>
<protein>
    <submittedName>
        <fullName evidence="8">Solute carrier family 38 member 4</fullName>
    </submittedName>
</protein>
<evidence type="ECO:0000256" key="1">
    <source>
        <dbReference type="ARBA" id="ARBA00004141"/>
    </source>
</evidence>
<proteinExistence type="predicted"/>
<evidence type="ECO:0000256" key="5">
    <source>
        <dbReference type="SAM" id="Phobius"/>
    </source>
</evidence>
<evidence type="ECO:0000256" key="4">
    <source>
        <dbReference type="ARBA" id="ARBA00023136"/>
    </source>
</evidence>
<keyword evidence="4 5" id="KW-0472">Membrane</keyword>
<evidence type="ECO:0000256" key="2">
    <source>
        <dbReference type="ARBA" id="ARBA00022692"/>
    </source>
</evidence>
<organism evidence="8 9">
    <name type="scientific">Sphenodon punctatus</name>
    <name type="common">Tuatara</name>
    <name type="synonym">Hatteria punctata</name>
    <dbReference type="NCBI Taxonomy" id="8508"/>
    <lineage>
        <taxon>Eukaryota</taxon>
        <taxon>Metazoa</taxon>
        <taxon>Chordata</taxon>
        <taxon>Craniata</taxon>
        <taxon>Vertebrata</taxon>
        <taxon>Euteleostomi</taxon>
        <taxon>Lepidosauria</taxon>
        <taxon>Sphenodontia</taxon>
        <taxon>Sphenodontidae</taxon>
        <taxon>Sphenodon</taxon>
    </lineage>
</organism>